<reference evidence="1" key="1">
    <citation type="submission" date="2022-08" db="EMBL/GenBank/DDBJ databases">
        <authorList>
            <person name="Kallberg Y."/>
            <person name="Tangrot J."/>
            <person name="Rosling A."/>
        </authorList>
    </citation>
    <scope>NUCLEOTIDE SEQUENCE</scope>
    <source>
        <strain evidence="1">Wild A</strain>
    </source>
</reference>
<dbReference type="EMBL" id="CAMKVN010018739">
    <property type="protein sequence ID" value="CAI2198464.1"/>
    <property type="molecule type" value="Genomic_DNA"/>
</dbReference>
<protein>
    <submittedName>
        <fullName evidence="1">2154_t:CDS:1</fullName>
    </submittedName>
</protein>
<feature type="non-terminal residue" evidence="1">
    <location>
        <position position="1"/>
    </location>
</feature>
<evidence type="ECO:0000313" key="1">
    <source>
        <dbReference type="EMBL" id="CAI2198464.1"/>
    </source>
</evidence>
<organism evidence="1 2">
    <name type="scientific">Funneliformis geosporum</name>
    <dbReference type="NCBI Taxonomy" id="1117311"/>
    <lineage>
        <taxon>Eukaryota</taxon>
        <taxon>Fungi</taxon>
        <taxon>Fungi incertae sedis</taxon>
        <taxon>Mucoromycota</taxon>
        <taxon>Glomeromycotina</taxon>
        <taxon>Glomeromycetes</taxon>
        <taxon>Glomerales</taxon>
        <taxon>Glomeraceae</taxon>
        <taxon>Funneliformis</taxon>
    </lineage>
</organism>
<comment type="caution">
    <text evidence="1">The sequence shown here is derived from an EMBL/GenBank/DDBJ whole genome shotgun (WGS) entry which is preliminary data.</text>
</comment>
<gene>
    <name evidence="1" type="ORF">FWILDA_LOCUS18585</name>
</gene>
<name>A0A9W4TA22_9GLOM</name>
<dbReference type="Proteomes" id="UP001153678">
    <property type="component" value="Unassembled WGS sequence"/>
</dbReference>
<evidence type="ECO:0000313" key="2">
    <source>
        <dbReference type="Proteomes" id="UP001153678"/>
    </source>
</evidence>
<proteinExistence type="predicted"/>
<sequence>MSYVEIKGARIGLFCYFRGGNNSRPFDVIIGKDNYISEFKKKPKFPVPSNRIKDINNLREYETTYSRYSSNPVTAARQNISVEKLTNTFENMNISGSPGNSSVSPPFLSEFLKVFMKNFVLNQNQHESGSKTRTRSYKSIAFERVDQEYYLSRTNSYLDDSQEMA</sequence>
<accession>A0A9W4TA22</accession>
<keyword evidence="2" id="KW-1185">Reference proteome</keyword>
<dbReference type="AlphaFoldDB" id="A0A9W4TA22"/>